<sequence>MYVCTLIVNRIHTQYRNLLCAHIPNSIQTKHIVKFAHFTTSQVCYMVSTPATLCPNKLCATRYNEVHVQL</sequence>
<evidence type="ECO:0000313" key="1">
    <source>
        <dbReference type="EMBL" id="ARX72016.1"/>
    </source>
</evidence>
<proteinExistence type="predicted"/>
<reference evidence="1" key="1">
    <citation type="submission" date="2016-09" db="EMBL/GenBank/DDBJ databases">
        <title>Genome-wide Diversity of Wild Populations of Erinnyis ello granulovirus (ErelGV).</title>
        <authorList>
            <person name="Brito A.F."/>
            <person name="Melo F.L."/>
            <person name="Ardisson-Araujo D.M.P."/>
            <person name="Sihler W."/>
            <person name="Souza M.L."/>
            <person name="Ribeiro B.M."/>
        </authorList>
    </citation>
    <scope>NUCLEOTIDE SEQUENCE</scope>
    <source>
        <strain evidence="1">ErelGV-PA</strain>
    </source>
</reference>
<organism evidence="1">
    <name type="scientific">Erinnyis ello granulovirus</name>
    <dbReference type="NCBI Taxonomy" id="307444"/>
    <lineage>
        <taxon>Viruses</taxon>
        <taxon>Viruses incertae sedis</taxon>
        <taxon>Naldaviricetes</taxon>
        <taxon>Lefavirales</taxon>
        <taxon>Baculoviridae</taxon>
        <taxon>Betabaculovirus</taxon>
        <taxon>Betabaculovirus erellonis</taxon>
    </lineage>
</organism>
<accession>A0A288WJF2</accession>
<protein>
    <submittedName>
        <fullName evidence="1">Uncharacterized protein</fullName>
    </submittedName>
</protein>
<dbReference type="EMBL" id="KX859084">
    <property type="protein sequence ID" value="ARX72016.1"/>
    <property type="molecule type" value="Genomic_DNA"/>
</dbReference>
<name>A0A288WJF2_9BBAC</name>
<gene>
    <name evidence="1" type="ORF">EREL_027</name>
</gene>